<dbReference type="RefSeq" id="WP_153344917.1">
    <property type="nucleotide sequence ID" value="NZ_WIVE01000042.1"/>
</dbReference>
<gene>
    <name evidence="4" type="ORF">GHC57_13010</name>
</gene>
<keyword evidence="4" id="KW-0238">DNA-binding</keyword>
<name>A0A7X1ZF53_9PROT</name>
<dbReference type="AlphaFoldDB" id="A0A7X1ZF53"/>
<dbReference type="Pfam" id="PF08797">
    <property type="entry name" value="HIRAN"/>
    <property type="match status" value="1"/>
</dbReference>
<accession>A0A7X1ZF53</accession>
<dbReference type="EMBL" id="WIVE01000042">
    <property type="protein sequence ID" value="MQX37439.1"/>
    <property type="molecule type" value="Genomic_DNA"/>
</dbReference>
<proteinExistence type="predicted"/>
<keyword evidence="2" id="KW-0378">Hydrolase</keyword>
<keyword evidence="1" id="KW-0479">Metal-binding</keyword>
<dbReference type="GO" id="GO:0008270">
    <property type="term" value="F:zinc ion binding"/>
    <property type="evidence" value="ECO:0007669"/>
    <property type="project" value="InterPro"/>
</dbReference>
<dbReference type="Gene3D" id="3.30.70.2330">
    <property type="match status" value="1"/>
</dbReference>
<evidence type="ECO:0000256" key="1">
    <source>
        <dbReference type="ARBA" id="ARBA00022723"/>
    </source>
</evidence>
<sequence>MPPLSVSRRRLFEGAASFGLGAVVPAPAVASIVPGAPPRWLPLIETHVAGTAYYEAARVRDSLHPGDALVLKREPSNPHDARAIEVFTAQGVKLGYVPRVRNPPFAALMDDGQALRATVAAVHPPGWNAIRFTIALRVPAG</sequence>
<reference evidence="4 5" key="1">
    <citation type="submission" date="2019-10" db="EMBL/GenBank/DDBJ databases">
        <title>Draft whole-genome sequence of the purple nonsulfur photosynthetic bacterium Roseospira navarrensis DSM 15114.</title>
        <authorList>
            <person name="Kyndt J.A."/>
            <person name="Meyer T.E."/>
        </authorList>
    </citation>
    <scope>NUCLEOTIDE SEQUENCE [LARGE SCALE GENOMIC DNA]</scope>
    <source>
        <strain evidence="4 5">DSM 15114</strain>
    </source>
</reference>
<dbReference type="PROSITE" id="PS51318">
    <property type="entry name" value="TAT"/>
    <property type="match status" value="1"/>
</dbReference>
<dbReference type="GO" id="GO:0016818">
    <property type="term" value="F:hydrolase activity, acting on acid anhydrides, in phosphorus-containing anhydrides"/>
    <property type="evidence" value="ECO:0007669"/>
    <property type="project" value="InterPro"/>
</dbReference>
<dbReference type="GO" id="GO:0003677">
    <property type="term" value="F:DNA binding"/>
    <property type="evidence" value="ECO:0007669"/>
    <property type="project" value="UniProtKB-KW"/>
</dbReference>
<evidence type="ECO:0000256" key="2">
    <source>
        <dbReference type="ARBA" id="ARBA00022801"/>
    </source>
</evidence>
<evidence type="ECO:0000313" key="5">
    <source>
        <dbReference type="Proteomes" id="UP000434582"/>
    </source>
</evidence>
<keyword evidence="5" id="KW-1185">Reference proteome</keyword>
<dbReference type="Proteomes" id="UP000434582">
    <property type="component" value="Unassembled WGS sequence"/>
</dbReference>
<organism evidence="4 5">
    <name type="scientific">Roseospira navarrensis</name>
    <dbReference type="NCBI Taxonomy" id="140058"/>
    <lineage>
        <taxon>Bacteria</taxon>
        <taxon>Pseudomonadati</taxon>
        <taxon>Pseudomonadota</taxon>
        <taxon>Alphaproteobacteria</taxon>
        <taxon>Rhodospirillales</taxon>
        <taxon>Rhodospirillaceae</taxon>
        <taxon>Roseospira</taxon>
    </lineage>
</organism>
<dbReference type="InterPro" id="IPR006311">
    <property type="entry name" value="TAT_signal"/>
</dbReference>
<evidence type="ECO:0000313" key="4">
    <source>
        <dbReference type="EMBL" id="MQX37439.1"/>
    </source>
</evidence>
<evidence type="ECO:0000259" key="3">
    <source>
        <dbReference type="SMART" id="SM00910"/>
    </source>
</evidence>
<dbReference type="SMART" id="SM00910">
    <property type="entry name" value="HIRAN"/>
    <property type="match status" value="1"/>
</dbReference>
<dbReference type="OrthoDB" id="7432909at2"/>
<dbReference type="InterPro" id="IPR014905">
    <property type="entry name" value="HIRAN"/>
</dbReference>
<feature type="domain" description="HIRAN" evidence="3">
    <location>
        <begin position="41"/>
        <end position="138"/>
    </location>
</feature>
<protein>
    <submittedName>
        <fullName evidence="4">DNA-binding protein</fullName>
    </submittedName>
</protein>
<comment type="caution">
    <text evidence="4">The sequence shown here is derived from an EMBL/GenBank/DDBJ whole genome shotgun (WGS) entry which is preliminary data.</text>
</comment>